<dbReference type="EC" id="3.1.3.48" evidence="2"/>
<dbReference type="PANTHER" id="PTHR10159">
    <property type="entry name" value="DUAL SPECIFICITY PROTEIN PHOSPHATASE"/>
    <property type="match status" value="1"/>
</dbReference>
<dbReference type="InterPro" id="IPR016130">
    <property type="entry name" value="Tyr_Pase_AS"/>
</dbReference>
<evidence type="ECO:0000259" key="6">
    <source>
        <dbReference type="PROSITE" id="PS50056"/>
    </source>
</evidence>
<dbReference type="PRINTS" id="PR01908">
    <property type="entry name" value="ADSPHPHTASE"/>
</dbReference>
<dbReference type="EMBL" id="HBIB01050092">
    <property type="protein sequence ID" value="CAE0270744.1"/>
    <property type="molecule type" value="Transcribed_RNA"/>
</dbReference>
<evidence type="ECO:0000259" key="5">
    <source>
        <dbReference type="PROSITE" id="PS50054"/>
    </source>
</evidence>
<name>A0A7S3GM89_9EUKA</name>
<dbReference type="PANTHER" id="PTHR10159:SF519">
    <property type="entry name" value="DUAL SPECIFICITY PROTEIN PHOSPHATASE MPK3"/>
    <property type="match status" value="1"/>
</dbReference>
<dbReference type="Gene3D" id="3.90.190.10">
    <property type="entry name" value="Protein tyrosine phosphatase superfamily"/>
    <property type="match status" value="1"/>
</dbReference>
<dbReference type="InterPro" id="IPR003595">
    <property type="entry name" value="Tyr_Pase_cat"/>
</dbReference>
<dbReference type="GO" id="GO:0008330">
    <property type="term" value="F:protein tyrosine/threonine phosphatase activity"/>
    <property type="evidence" value="ECO:0007669"/>
    <property type="project" value="TreeGrafter"/>
</dbReference>
<comment type="similarity">
    <text evidence="1">Belongs to the protein-tyrosine phosphatase family. Non-receptor class dual specificity subfamily.</text>
</comment>
<gene>
    <name evidence="7" type="ORF">PBIL07802_LOCUS33078</name>
    <name evidence="8" type="ORF">PBIL07802_LOCUS33099</name>
</gene>
<dbReference type="InterPro" id="IPR000340">
    <property type="entry name" value="Dual-sp_phosphatase_cat-dom"/>
</dbReference>
<feature type="domain" description="Tyrosine-protein phosphatase" evidence="5">
    <location>
        <begin position="21"/>
        <end position="174"/>
    </location>
</feature>
<dbReference type="GO" id="GO:0017017">
    <property type="term" value="F:MAP kinase tyrosine/serine/threonine phosphatase activity"/>
    <property type="evidence" value="ECO:0007669"/>
    <property type="project" value="TreeGrafter"/>
</dbReference>
<dbReference type="InterPro" id="IPR000387">
    <property type="entry name" value="Tyr_Pase_dom"/>
</dbReference>
<evidence type="ECO:0000256" key="1">
    <source>
        <dbReference type="ARBA" id="ARBA00008601"/>
    </source>
</evidence>
<keyword evidence="3" id="KW-0378">Hydrolase</keyword>
<dbReference type="PROSITE" id="PS50056">
    <property type="entry name" value="TYR_PHOSPHATASE_2"/>
    <property type="match status" value="1"/>
</dbReference>
<dbReference type="AlphaFoldDB" id="A0A7S3GM89"/>
<dbReference type="CDD" id="cd14498">
    <property type="entry name" value="DSP"/>
    <property type="match status" value="1"/>
</dbReference>
<dbReference type="SMART" id="SM00195">
    <property type="entry name" value="DSPc"/>
    <property type="match status" value="1"/>
</dbReference>
<dbReference type="PROSITE" id="PS50054">
    <property type="entry name" value="TYR_PHOSPHATASE_DUAL"/>
    <property type="match status" value="1"/>
</dbReference>
<dbReference type="GO" id="GO:0033550">
    <property type="term" value="F:MAP kinase tyrosine phosphatase activity"/>
    <property type="evidence" value="ECO:0007669"/>
    <property type="project" value="TreeGrafter"/>
</dbReference>
<organism evidence="8">
    <name type="scientific">Palpitomonas bilix</name>
    <dbReference type="NCBI Taxonomy" id="652834"/>
    <lineage>
        <taxon>Eukaryota</taxon>
        <taxon>Eukaryota incertae sedis</taxon>
    </lineage>
</organism>
<dbReference type="GO" id="GO:0005737">
    <property type="term" value="C:cytoplasm"/>
    <property type="evidence" value="ECO:0007669"/>
    <property type="project" value="TreeGrafter"/>
</dbReference>
<evidence type="ECO:0000256" key="4">
    <source>
        <dbReference type="ARBA" id="ARBA00022912"/>
    </source>
</evidence>
<evidence type="ECO:0000313" key="7">
    <source>
        <dbReference type="EMBL" id="CAE0270723.1"/>
    </source>
</evidence>
<evidence type="ECO:0000256" key="3">
    <source>
        <dbReference type="ARBA" id="ARBA00022801"/>
    </source>
</evidence>
<dbReference type="Pfam" id="PF00782">
    <property type="entry name" value="DSPc"/>
    <property type="match status" value="1"/>
</dbReference>
<dbReference type="PROSITE" id="PS00383">
    <property type="entry name" value="TYR_PHOSPHATASE_1"/>
    <property type="match status" value="1"/>
</dbReference>
<evidence type="ECO:0000256" key="2">
    <source>
        <dbReference type="ARBA" id="ARBA00013064"/>
    </source>
</evidence>
<sequence>MAEERASYRFLSTAGASERQEISLQKIVDHLYIGGKKAASDREELERANITHIVNVSSDIPLFFEQDGDLAYLRIPIEDHPQAGDKVYSSFDTAHAFISAGMKKGGKQGKGGNVFVHCRYGRSRSATVVAAYLMMERGMSVDGVLTHLRKLRPTILPNTGFVQALMLLDVRLGRDPRDSTFDFSHYCVELLRKEYEGTDMEGEEELMRRAVQLHRPSKEEGLIPAMMWLEEEYERQSQK</sequence>
<dbReference type="InterPro" id="IPR020422">
    <property type="entry name" value="TYR_PHOSPHATASE_DUAL_dom"/>
</dbReference>
<protein>
    <recommendedName>
        <fullName evidence="2">protein-tyrosine-phosphatase</fullName>
        <ecNumber evidence="2">3.1.3.48</ecNumber>
    </recommendedName>
</protein>
<dbReference type="SMART" id="SM00404">
    <property type="entry name" value="PTPc_motif"/>
    <property type="match status" value="1"/>
</dbReference>
<keyword evidence="4" id="KW-0904">Protein phosphatase</keyword>
<dbReference type="SUPFAM" id="SSF52799">
    <property type="entry name" value="(Phosphotyrosine protein) phosphatases II"/>
    <property type="match status" value="1"/>
</dbReference>
<dbReference type="EMBL" id="HBIB01050069">
    <property type="protein sequence ID" value="CAE0270723.1"/>
    <property type="molecule type" value="Transcribed_RNA"/>
</dbReference>
<evidence type="ECO:0000313" key="8">
    <source>
        <dbReference type="EMBL" id="CAE0270744.1"/>
    </source>
</evidence>
<proteinExistence type="inferred from homology"/>
<accession>A0A7S3GM89</accession>
<dbReference type="InterPro" id="IPR029021">
    <property type="entry name" value="Prot-tyrosine_phosphatase-like"/>
</dbReference>
<dbReference type="GO" id="GO:0043409">
    <property type="term" value="P:negative regulation of MAPK cascade"/>
    <property type="evidence" value="ECO:0007669"/>
    <property type="project" value="TreeGrafter"/>
</dbReference>
<feature type="domain" description="Tyrosine specific protein phosphatases" evidence="6">
    <location>
        <begin position="95"/>
        <end position="156"/>
    </location>
</feature>
<reference evidence="8" key="1">
    <citation type="submission" date="2021-01" db="EMBL/GenBank/DDBJ databases">
        <authorList>
            <person name="Corre E."/>
            <person name="Pelletier E."/>
            <person name="Niang G."/>
            <person name="Scheremetjew M."/>
            <person name="Finn R."/>
            <person name="Kale V."/>
            <person name="Holt S."/>
            <person name="Cochrane G."/>
            <person name="Meng A."/>
            <person name="Brown T."/>
            <person name="Cohen L."/>
        </authorList>
    </citation>
    <scope>NUCLEOTIDE SEQUENCE</scope>
    <source>
        <strain evidence="8">NIES-2562</strain>
    </source>
</reference>